<keyword evidence="2" id="KW-1185">Reference proteome</keyword>
<evidence type="ECO:0000313" key="2">
    <source>
        <dbReference type="Proteomes" id="UP000796761"/>
    </source>
</evidence>
<dbReference type="Proteomes" id="UP000796761">
    <property type="component" value="Unassembled WGS sequence"/>
</dbReference>
<organism evidence="1 2">
    <name type="scientific">Zosterops borbonicus</name>
    <dbReference type="NCBI Taxonomy" id="364589"/>
    <lineage>
        <taxon>Eukaryota</taxon>
        <taxon>Metazoa</taxon>
        <taxon>Chordata</taxon>
        <taxon>Craniata</taxon>
        <taxon>Vertebrata</taxon>
        <taxon>Euteleostomi</taxon>
        <taxon>Archelosauria</taxon>
        <taxon>Archosauria</taxon>
        <taxon>Dinosauria</taxon>
        <taxon>Saurischia</taxon>
        <taxon>Theropoda</taxon>
        <taxon>Coelurosauria</taxon>
        <taxon>Aves</taxon>
        <taxon>Neognathae</taxon>
        <taxon>Neoaves</taxon>
        <taxon>Telluraves</taxon>
        <taxon>Australaves</taxon>
        <taxon>Passeriformes</taxon>
        <taxon>Sylvioidea</taxon>
        <taxon>Zosteropidae</taxon>
        <taxon>Zosterops</taxon>
    </lineage>
</organism>
<protein>
    <submittedName>
        <fullName evidence="1">Uncharacterized protein</fullName>
    </submittedName>
</protein>
<comment type="caution">
    <text evidence="1">The sequence shown here is derived from an EMBL/GenBank/DDBJ whole genome shotgun (WGS) entry which is preliminary data.</text>
</comment>
<evidence type="ECO:0000313" key="1">
    <source>
        <dbReference type="EMBL" id="TRZ13219.1"/>
    </source>
</evidence>
<accession>A0A8K1LGK4</accession>
<reference evidence="1" key="1">
    <citation type="submission" date="2019-04" db="EMBL/GenBank/DDBJ databases">
        <title>Genome assembly of Zosterops borbonicus 15179.</title>
        <authorList>
            <person name="Leroy T."/>
            <person name="Anselmetti Y."/>
            <person name="Tilak M.-K."/>
            <person name="Nabholz B."/>
        </authorList>
    </citation>
    <scope>NUCLEOTIDE SEQUENCE</scope>
    <source>
        <strain evidence="1">HGM_15179</strain>
        <tissue evidence="1">Muscle</tissue>
    </source>
</reference>
<gene>
    <name evidence="1" type="ORF">HGM15179_013893</name>
</gene>
<name>A0A8K1LGK4_9PASS</name>
<dbReference type="AlphaFoldDB" id="A0A8K1LGK4"/>
<proteinExistence type="predicted"/>
<sequence length="152" mass="17180">MDHLFILYNYLKGGVSRWTTFSGKLKETGDFQKMCPSDSTKRKFQEVHSKKMLRLNFSLLLKSVILELPPVLLTGPALASGRKPGNLLNFEGDGTLAPGDGEVADYTTFEIFKSYLGSSFEYLDGRIRNLDFDSQSKFTEIIAKHLIKECMK</sequence>
<dbReference type="EMBL" id="SWJQ01000528">
    <property type="protein sequence ID" value="TRZ13219.1"/>
    <property type="molecule type" value="Genomic_DNA"/>
</dbReference>